<evidence type="ECO:0000256" key="1">
    <source>
        <dbReference type="ARBA" id="ARBA00009922"/>
    </source>
</evidence>
<evidence type="ECO:0000259" key="11">
    <source>
        <dbReference type="PROSITE" id="PS51198"/>
    </source>
</evidence>
<dbReference type="Gene3D" id="1.10.486.10">
    <property type="entry name" value="PCRA, domain 4"/>
    <property type="match status" value="2"/>
</dbReference>
<reference evidence="13 14" key="1">
    <citation type="journal article" date="2016" name="Environ. Microbiol.">
        <title>Genomic resolution of a cold subsurface aquifer community provides metabolic insights for novel microbes adapted to high CO concentrations.</title>
        <authorList>
            <person name="Probst A.J."/>
            <person name="Castelle C.J."/>
            <person name="Singh A."/>
            <person name="Brown C.T."/>
            <person name="Anantharaman K."/>
            <person name="Sharon I."/>
            <person name="Hug L.A."/>
            <person name="Burstein D."/>
            <person name="Emerson J.B."/>
            <person name="Thomas B.C."/>
            <person name="Banfield J.F."/>
        </authorList>
    </citation>
    <scope>NUCLEOTIDE SEQUENCE [LARGE SCALE GENOMIC DNA]</scope>
    <source>
        <strain evidence="13">CG2_30_35_20</strain>
    </source>
</reference>
<feature type="binding site" evidence="10">
    <location>
        <begin position="29"/>
        <end position="36"/>
    </location>
    <ligand>
        <name>ATP</name>
        <dbReference type="ChEBI" id="CHEBI:30616"/>
    </ligand>
</feature>
<dbReference type="Proteomes" id="UP000182344">
    <property type="component" value="Unassembled WGS sequence"/>
</dbReference>
<keyword evidence="3 10" id="KW-0378">Hydrolase</keyword>
<name>A0A1J5HMM9_9BACT</name>
<dbReference type="Gene3D" id="1.10.10.160">
    <property type="match status" value="1"/>
</dbReference>
<evidence type="ECO:0000256" key="8">
    <source>
        <dbReference type="ARBA" id="ARBA00034808"/>
    </source>
</evidence>
<proteinExistence type="inferred from homology"/>
<dbReference type="PROSITE" id="PS51217">
    <property type="entry name" value="UVRD_HELICASE_CTER"/>
    <property type="match status" value="1"/>
</dbReference>
<gene>
    <name evidence="13" type="ORF">AUK05_03295</name>
</gene>
<dbReference type="GO" id="GO:0000725">
    <property type="term" value="P:recombinational repair"/>
    <property type="evidence" value="ECO:0007669"/>
    <property type="project" value="TreeGrafter"/>
</dbReference>
<dbReference type="InterPro" id="IPR013986">
    <property type="entry name" value="DExx_box_DNA_helicase_dom_sf"/>
</dbReference>
<protein>
    <recommendedName>
        <fullName evidence="8">DNA 3'-5' helicase</fullName>
        <ecNumber evidence="8">5.6.2.4</ecNumber>
    </recommendedName>
</protein>
<evidence type="ECO:0000256" key="6">
    <source>
        <dbReference type="ARBA" id="ARBA00023235"/>
    </source>
</evidence>
<dbReference type="GO" id="GO:0005524">
    <property type="term" value="F:ATP binding"/>
    <property type="evidence" value="ECO:0007669"/>
    <property type="project" value="UniProtKB-UniRule"/>
</dbReference>
<dbReference type="GO" id="GO:0016887">
    <property type="term" value="F:ATP hydrolysis activity"/>
    <property type="evidence" value="ECO:0007669"/>
    <property type="project" value="RHEA"/>
</dbReference>
<comment type="similarity">
    <text evidence="1">Belongs to the helicase family. UvrD subfamily.</text>
</comment>
<dbReference type="AlphaFoldDB" id="A0A1J5HMM9"/>
<dbReference type="GO" id="GO:0003677">
    <property type="term" value="F:DNA binding"/>
    <property type="evidence" value="ECO:0007669"/>
    <property type="project" value="InterPro"/>
</dbReference>
<evidence type="ECO:0000256" key="3">
    <source>
        <dbReference type="ARBA" id="ARBA00022801"/>
    </source>
</evidence>
<dbReference type="Gene3D" id="3.40.50.300">
    <property type="entry name" value="P-loop containing nucleotide triphosphate hydrolases"/>
    <property type="match status" value="3"/>
</dbReference>
<evidence type="ECO:0000256" key="2">
    <source>
        <dbReference type="ARBA" id="ARBA00022741"/>
    </source>
</evidence>
<organism evidence="13 14">
    <name type="scientific">Candidatus Shapirobacteria bacterium CG2_30_35_20</name>
    <dbReference type="NCBI Taxonomy" id="1805376"/>
    <lineage>
        <taxon>Bacteria</taxon>
        <taxon>Candidatus Shapironibacteriota</taxon>
    </lineage>
</organism>
<dbReference type="Pfam" id="PF13361">
    <property type="entry name" value="UvrD_C"/>
    <property type="match status" value="2"/>
</dbReference>
<comment type="catalytic activity">
    <reaction evidence="7">
        <text>Couples ATP hydrolysis with the unwinding of duplex DNA by translocating in the 3'-5' direction.</text>
        <dbReference type="EC" id="5.6.2.4"/>
    </reaction>
</comment>
<dbReference type="PANTHER" id="PTHR11070:SF48">
    <property type="entry name" value="ATP-DEPENDENT HELICASE_NUCLEASE SUBUNIT A"/>
    <property type="match status" value="1"/>
</dbReference>
<evidence type="ECO:0000256" key="5">
    <source>
        <dbReference type="ARBA" id="ARBA00022840"/>
    </source>
</evidence>
<dbReference type="SUPFAM" id="SSF52540">
    <property type="entry name" value="P-loop containing nucleoside triphosphate hydrolases"/>
    <property type="match status" value="1"/>
</dbReference>
<keyword evidence="5 10" id="KW-0067">ATP-binding</keyword>
<dbReference type="EMBL" id="MNZO01000048">
    <property type="protein sequence ID" value="OIP86573.1"/>
    <property type="molecule type" value="Genomic_DNA"/>
</dbReference>
<dbReference type="GO" id="GO:0033202">
    <property type="term" value="C:DNA helicase complex"/>
    <property type="evidence" value="ECO:0007669"/>
    <property type="project" value="TreeGrafter"/>
</dbReference>
<dbReference type="InterPro" id="IPR014016">
    <property type="entry name" value="UvrD-like_ATP-bd"/>
</dbReference>
<dbReference type="PROSITE" id="PS51198">
    <property type="entry name" value="UVRD_HELICASE_ATP_BIND"/>
    <property type="match status" value="1"/>
</dbReference>
<dbReference type="InterPro" id="IPR027417">
    <property type="entry name" value="P-loop_NTPase"/>
</dbReference>
<feature type="domain" description="UvrD-like helicase ATP-binding" evidence="11">
    <location>
        <begin position="8"/>
        <end position="292"/>
    </location>
</feature>
<keyword evidence="2 10" id="KW-0547">Nucleotide-binding</keyword>
<evidence type="ECO:0000256" key="9">
    <source>
        <dbReference type="ARBA" id="ARBA00048988"/>
    </source>
</evidence>
<keyword evidence="6" id="KW-0413">Isomerase</keyword>
<evidence type="ECO:0000256" key="7">
    <source>
        <dbReference type="ARBA" id="ARBA00034617"/>
    </source>
</evidence>
<comment type="catalytic activity">
    <reaction evidence="9">
        <text>ATP + H2O = ADP + phosphate + H(+)</text>
        <dbReference type="Rhea" id="RHEA:13065"/>
        <dbReference type="ChEBI" id="CHEBI:15377"/>
        <dbReference type="ChEBI" id="CHEBI:15378"/>
        <dbReference type="ChEBI" id="CHEBI:30616"/>
        <dbReference type="ChEBI" id="CHEBI:43474"/>
        <dbReference type="ChEBI" id="CHEBI:456216"/>
        <dbReference type="EC" id="5.6.2.4"/>
    </reaction>
</comment>
<dbReference type="GO" id="GO:0043138">
    <property type="term" value="F:3'-5' DNA helicase activity"/>
    <property type="evidence" value="ECO:0007669"/>
    <property type="project" value="UniProtKB-EC"/>
</dbReference>
<dbReference type="Pfam" id="PF00580">
    <property type="entry name" value="UvrD-helicase"/>
    <property type="match status" value="1"/>
</dbReference>
<evidence type="ECO:0000313" key="14">
    <source>
        <dbReference type="Proteomes" id="UP000182344"/>
    </source>
</evidence>
<feature type="domain" description="UvrD-like helicase C-terminal" evidence="12">
    <location>
        <begin position="293"/>
        <end position="524"/>
    </location>
</feature>
<evidence type="ECO:0000256" key="4">
    <source>
        <dbReference type="ARBA" id="ARBA00022806"/>
    </source>
</evidence>
<evidence type="ECO:0000313" key="13">
    <source>
        <dbReference type="EMBL" id="OIP86573.1"/>
    </source>
</evidence>
<dbReference type="InterPro" id="IPR014017">
    <property type="entry name" value="DNA_helicase_UvrD-like_C"/>
</dbReference>
<dbReference type="PANTHER" id="PTHR11070">
    <property type="entry name" value="UVRD / RECB / PCRA DNA HELICASE FAMILY MEMBER"/>
    <property type="match status" value="1"/>
</dbReference>
<dbReference type="InterPro" id="IPR000212">
    <property type="entry name" value="DNA_helicase_UvrD/REP"/>
</dbReference>
<accession>A0A1J5HMM9</accession>
<dbReference type="EC" id="5.6.2.4" evidence="8"/>
<dbReference type="CDD" id="cd18807">
    <property type="entry name" value="SF1_C_UvrD"/>
    <property type="match status" value="1"/>
</dbReference>
<evidence type="ECO:0000259" key="12">
    <source>
        <dbReference type="PROSITE" id="PS51217"/>
    </source>
</evidence>
<keyword evidence="4 10" id="KW-0347">Helicase</keyword>
<dbReference type="STRING" id="1805376.AUK05_03295"/>
<sequence>MLKSKLLDGLNFNQQKAVLHTGSPLLILAGAGSGKTRVLTHRAAYLVETKQANPQNLLLLTFTNKAAGEMKNRMGEILSSTIYNPQSNSLFAGTFHSFSCRLLRKYGLKIGIESNFTIYDSDDSENLIRTLLSDTHYTPQEFKISSLMYYIENCKNNFIMPEIAATAASGFWESVAAKIYVKYQLALRKNQALDFSDLIFQATQLLTNDKKLTEQINNLYKYILVDEYQDTNQTQYLLTKLLAGPNRQITAVGDASQSIYGWRGADYKNLTALTRDFPETTVINLEQNYRSTQTILNAANGIISQNKNHPVLKLFTLRSSLEPIHLYIANDEIDEANYVCQKIKDLESRGLAYKDIAVLYRMNSQSRVVEEQFLKNNIPYVLVGGLRFYDRAEVKDILAHIRYVYNRKDDLSLGRLYKSMGKRRTESFVGGIDTIDKNSDSIDVLNSALNLSNYMSKFDSTDEDDARHIDNIDELKSVASNFPQLSDFLENVALVQNEYSLQEKNKDKTKQTGVRLMTIHASKGLEFDAVFAIGFEEGLLPHSRSSMDAPQVEEERRLCYVAITRAKDFLYITYTTHRLQFGKSSYSQVSRFLADIPQDLLKNDFISQIKDSDELVYDSSDY</sequence>
<dbReference type="CDD" id="cd17932">
    <property type="entry name" value="DEXQc_UvrD"/>
    <property type="match status" value="1"/>
</dbReference>
<dbReference type="GO" id="GO:0005829">
    <property type="term" value="C:cytosol"/>
    <property type="evidence" value="ECO:0007669"/>
    <property type="project" value="TreeGrafter"/>
</dbReference>
<comment type="caution">
    <text evidence="13">The sequence shown here is derived from an EMBL/GenBank/DDBJ whole genome shotgun (WGS) entry which is preliminary data.</text>
</comment>
<evidence type="ECO:0000256" key="10">
    <source>
        <dbReference type="PROSITE-ProRule" id="PRU00560"/>
    </source>
</evidence>